<sequence>MAESSPLRAATPKRKRDDIINERRIFNTSPSASTLPRSIFTFQPPTLKPVERRRSDPIEDGSSSPRSKVAQQFQDLALGSGGGVTFQDKTDGTIFTELGNKTESSDEASAKRAIDSPRFSPELSVFDFEAGSTTSSLAGDEMQLDDDYNDNASRKRIMLPHHTDFTLVGSKEETNSSSESSSDQSSEPRRFMMQTDVDPTILRTMKSGGSGRLQKSYPSINRLSDSKSRSRRRAGTPPMSKRRAAELPGDDEPIITDPIRAALTWHEDEITVYDPEDKDDDGTGINGIGFKPTAAIAYARAQKRKQQLAEYRKREESEARAKRNQRRREQFGDAAQLERKHSIARVRFSEAGPSTVTT</sequence>
<keyword evidence="2" id="KW-1185">Reference proteome</keyword>
<organism evidence="1 2">
    <name type="scientific">Hypoxylon rubiginosum</name>
    <dbReference type="NCBI Taxonomy" id="110542"/>
    <lineage>
        <taxon>Eukaryota</taxon>
        <taxon>Fungi</taxon>
        <taxon>Dikarya</taxon>
        <taxon>Ascomycota</taxon>
        <taxon>Pezizomycotina</taxon>
        <taxon>Sordariomycetes</taxon>
        <taxon>Xylariomycetidae</taxon>
        <taxon>Xylariales</taxon>
        <taxon>Hypoxylaceae</taxon>
        <taxon>Hypoxylon</taxon>
    </lineage>
</organism>
<comment type="caution">
    <text evidence="1">The sequence shown here is derived from an EMBL/GenBank/DDBJ whole genome shotgun (WGS) entry which is preliminary data.</text>
</comment>
<dbReference type="Proteomes" id="UP001497680">
    <property type="component" value="Unassembled WGS sequence"/>
</dbReference>
<proteinExistence type="predicted"/>
<evidence type="ECO:0000313" key="1">
    <source>
        <dbReference type="EMBL" id="KAI6083411.1"/>
    </source>
</evidence>
<accession>A0ACC0CSK5</accession>
<name>A0ACC0CSK5_9PEZI</name>
<dbReference type="EMBL" id="MU394352">
    <property type="protein sequence ID" value="KAI6083411.1"/>
    <property type="molecule type" value="Genomic_DNA"/>
</dbReference>
<reference evidence="1 2" key="1">
    <citation type="journal article" date="2022" name="New Phytol.">
        <title>Ecological generalism drives hyperdiversity of secondary metabolite gene clusters in xylarialean endophytes.</title>
        <authorList>
            <person name="Franco M.E.E."/>
            <person name="Wisecaver J.H."/>
            <person name="Arnold A.E."/>
            <person name="Ju Y.M."/>
            <person name="Slot J.C."/>
            <person name="Ahrendt S."/>
            <person name="Moore L.P."/>
            <person name="Eastman K.E."/>
            <person name="Scott K."/>
            <person name="Konkel Z."/>
            <person name="Mondo S.J."/>
            <person name="Kuo A."/>
            <person name="Hayes R.D."/>
            <person name="Haridas S."/>
            <person name="Andreopoulos B."/>
            <person name="Riley R."/>
            <person name="LaButti K."/>
            <person name="Pangilinan J."/>
            <person name="Lipzen A."/>
            <person name="Amirebrahimi M."/>
            <person name="Yan J."/>
            <person name="Adam C."/>
            <person name="Keymanesh K."/>
            <person name="Ng V."/>
            <person name="Louie K."/>
            <person name="Northen T."/>
            <person name="Drula E."/>
            <person name="Henrissat B."/>
            <person name="Hsieh H.M."/>
            <person name="Youens-Clark K."/>
            <person name="Lutzoni F."/>
            <person name="Miadlikowska J."/>
            <person name="Eastwood D.C."/>
            <person name="Hamelin R.C."/>
            <person name="Grigoriev I.V."/>
            <person name="U'Ren J.M."/>
        </authorList>
    </citation>
    <scope>NUCLEOTIDE SEQUENCE [LARGE SCALE GENOMIC DNA]</scope>
    <source>
        <strain evidence="1 2">ER1909</strain>
    </source>
</reference>
<evidence type="ECO:0000313" key="2">
    <source>
        <dbReference type="Proteomes" id="UP001497680"/>
    </source>
</evidence>
<gene>
    <name evidence="1" type="ORF">F4821DRAFT_244803</name>
</gene>
<protein>
    <submittedName>
        <fullName evidence="1">Uncharacterized protein</fullName>
    </submittedName>
</protein>